<evidence type="ECO:0000313" key="3">
    <source>
        <dbReference type="EMBL" id="NEM90693.1"/>
    </source>
</evidence>
<comment type="caution">
    <text evidence="3">The sequence shown here is derived from an EMBL/GenBank/DDBJ whole genome shotgun (WGS) entry which is preliminary data.</text>
</comment>
<dbReference type="InterPro" id="IPR050963">
    <property type="entry name" value="Sirohydro_Cobaltochel/CbiX"/>
</dbReference>
<dbReference type="Proteomes" id="UP000479756">
    <property type="component" value="Unassembled WGS sequence"/>
</dbReference>
<keyword evidence="4" id="KW-1185">Reference proteome</keyword>
<dbReference type="Pfam" id="PF01903">
    <property type="entry name" value="CbiX"/>
    <property type="match status" value="1"/>
</dbReference>
<dbReference type="RefSeq" id="WP_163472314.1">
    <property type="nucleotide sequence ID" value="NZ_JAAGWZ010000001.1"/>
</dbReference>
<dbReference type="SUPFAM" id="SSF53800">
    <property type="entry name" value="Chelatase"/>
    <property type="match status" value="1"/>
</dbReference>
<dbReference type="PANTHER" id="PTHR33542">
    <property type="entry name" value="SIROHYDROCHLORIN FERROCHELATASE, CHLOROPLASTIC"/>
    <property type="match status" value="1"/>
</dbReference>
<dbReference type="GO" id="GO:0016829">
    <property type="term" value="F:lyase activity"/>
    <property type="evidence" value="ECO:0007669"/>
    <property type="project" value="UniProtKB-KW"/>
</dbReference>
<accession>A0A7C9PM36</accession>
<organism evidence="3 4">
    <name type="scientific">Galbitalea soli</name>
    <dbReference type="NCBI Taxonomy" id="1268042"/>
    <lineage>
        <taxon>Bacteria</taxon>
        <taxon>Bacillati</taxon>
        <taxon>Actinomycetota</taxon>
        <taxon>Actinomycetes</taxon>
        <taxon>Micrococcales</taxon>
        <taxon>Microbacteriaceae</taxon>
        <taxon>Galbitalea</taxon>
    </lineage>
</organism>
<keyword evidence="1" id="KW-0479">Metal-binding</keyword>
<evidence type="ECO:0000256" key="1">
    <source>
        <dbReference type="ARBA" id="ARBA00022723"/>
    </source>
</evidence>
<keyword evidence="2" id="KW-0456">Lyase</keyword>
<proteinExistence type="predicted"/>
<reference evidence="3 4" key="1">
    <citation type="journal article" date="2014" name="Int. J. Syst. Evol. Microbiol.">
        <title>Description of Galbitalea soli gen. nov., sp. nov., and Frondihabitans sucicola sp. nov.</title>
        <authorList>
            <person name="Kim S.J."/>
            <person name="Lim J.M."/>
            <person name="Ahn J.H."/>
            <person name="Weon H.Y."/>
            <person name="Hamada M."/>
            <person name="Suzuki K."/>
            <person name="Ahn T.Y."/>
            <person name="Kwon S.W."/>
        </authorList>
    </citation>
    <scope>NUCLEOTIDE SEQUENCE [LARGE SCALE GENOMIC DNA]</scope>
    <source>
        <strain evidence="3 4">NBRC 108727</strain>
    </source>
</reference>
<dbReference type="PANTHER" id="PTHR33542:SF5">
    <property type="entry name" value="FERROCHELATASE CHE1"/>
    <property type="match status" value="1"/>
</dbReference>
<dbReference type="Gene3D" id="3.40.50.1400">
    <property type="match status" value="2"/>
</dbReference>
<dbReference type="AlphaFoldDB" id="A0A7C9PM36"/>
<evidence type="ECO:0000256" key="2">
    <source>
        <dbReference type="ARBA" id="ARBA00023239"/>
    </source>
</evidence>
<protein>
    <submittedName>
        <fullName evidence="3">Cobalamin biosynthesis protein CbiX</fullName>
    </submittedName>
</protein>
<dbReference type="InterPro" id="IPR002762">
    <property type="entry name" value="CbiX-like"/>
</dbReference>
<dbReference type="EMBL" id="JAAGWZ010000001">
    <property type="protein sequence ID" value="NEM90693.1"/>
    <property type="molecule type" value="Genomic_DNA"/>
</dbReference>
<gene>
    <name evidence="3" type="ORF">G3T37_04920</name>
</gene>
<dbReference type="GO" id="GO:0046872">
    <property type="term" value="F:metal ion binding"/>
    <property type="evidence" value="ECO:0007669"/>
    <property type="project" value="UniProtKB-KW"/>
</dbReference>
<sequence length="267" mass="27623">MTEPAPALAAISHGTSSPTGQAAVAALVAAVAARRPELRVVGGFVDVQQPDVPATLDSIGDGRGAVVVPLLLSAGYHVHVDLSEAVDGATGRDAALANALGPDDRLVAILARRLREAGLRRRDRVVLACAGSSDARAVADCHEMGRRLQLALGRPVRVGFISAATPRLGDAIAAEREGIPAARAAFGRIVRLFVPPARVVVASYLLAPGYFADLARDAGGDVVTEPLLPRSATSPRELVDLVLDRYDAAVRAEAGHPRELQLGVAAS</sequence>
<evidence type="ECO:0000313" key="4">
    <source>
        <dbReference type="Proteomes" id="UP000479756"/>
    </source>
</evidence>
<name>A0A7C9PM36_9MICO</name>